<dbReference type="InterPro" id="IPR011611">
    <property type="entry name" value="PfkB_dom"/>
</dbReference>
<dbReference type="PRINTS" id="PR00990">
    <property type="entry name" value="RIBOKINASE"/>
</dbReference>
<dbReference type="PANTHER" id="PTHR10584:SF166">
    <property type="entry name" value="RIBOKINASE"/>
    <property type="match status" value="1"/>
</dbReference>
<dbReference type="PATRIC" id="fig|536227.13.peg.908"/>
<comment type="caution">
    <text evidence="4">The sequence shown here is derived from an EMBL/GenBank/DDBJ whole genome shotgun (WGS) entry which is preliminary data.</text>
</comment>
<organism evidence="4 5">
    <name type="scientific">Clostridium carboxidivorans P7</name>
    <dbReference type="NCBI Taxonomy" id="536227"/>
    <lineage>
        <taxon>Bacteria</taxon>
        <taxon>Bacillati</taxon>
        <taxon>Bacillota</taxon>
        <taxon>Clostridia</taxon>
        <taxon>Eubacteriales</taxon>
        <taxon>Clostridiaceae</taxon>
        <taxon>Clostridium</taxon>
    </lineage>
</organism>
<dbReference type="KEGG" id="cck:Ccar_04290"/>
<keyword evidence="1" id="KW-0808">Transferase</keyword>
<dbReference type="EMBL" id="ACVI01000051">
    <property type="protein sequence ID" value="EET86515.1"/>
    <property type="molecule type" value="Genomic_DNA"/>
</dbReference>
<dbReference type="Gene3D" id="3.40.1190.20">
    <property type="match status" value="1"/>
</dbReference>
<evidence type="ECO:0000313" key="4">
    <source>
        <dbReference type="EMBL" id="EET86515.1"/>
    </source>
</evidence>
<dbReference type="GO" id="GO:0016301">
    <property type="term" value="F:kinase activity"/>
    <property type="evidence" value="ECO:0007669"/>
    <property type="project" value="UniProtKB-KW"/>
</dbReference>
<protein>
    <submittedName>
        <fullName evidence="4">PfkB domain protein</fullName>
    </submittedName>
</protein>
<dbReference type="PANTHER" id="PTHR10584">
    <property type="entry name" value="SUGAR KINASE"/>
    <property type="match status" value="1"/>
</dbReference>
<feature type="domain" description="Carbohydrate kinase PfkB" evidence="3">
    <location>
        <begin position="14"/>
        <end position="300"/>
    </location>
</feature>
<dbReference type="eggNOG" id="COG0524">
    <property type="taxonomic scope" value="Bacteria"/>
</dbReference>
<dbReference type="RefSeq" id="WP_007061888.1">
    <property type="nucleotide sequence ID" value="NZ_ACVI01000051.1"/>
</dbReference>
<name>C6PW36_9CLOT</name>
<dbReference type="AlphaFoldDB" id="C6PW36"/>
<dbReference type="Pfam" id="PF00294">
    <property type="entry name" value="PfkB"/>
    <property type="match status" value="1"/>
</dbReference>
<keyword evidence="5" id="KW-1185">Reference proteome</keyword>
<reference evidence="4 5" key="1">
    <citation type="submission" date="2009-06" db="EMBL/GenBank/DDBJ databases">
        <title>The draft genome of Clostridium carboxidivorans P7.</title>
        <authorList>
            <consortium name="US DOE Joint Genome Institute (JGI-PGF)"/>
            <person name="Lucas S."/>
            <person name="Copeland A."/>
            <person name="Lapidus A."/>
            <person name="Glavina del Rio T."/>
            <person name="Tice H."/>
            <person name="Bruce D."/>
            <person name="Goodwin L."/>
            <person name="Pitluck S."/>
            <person name="Larimer F."/>
            <person name="Land M.L."/>
            <person name="Hauser L."/>
            <person name="Hemme C.L."/>
        </authorList>
    </citation>
    <scope>NUCLEOTIDE SEQUENCE [LARGE SCALE GENOMIC DNA]</scope>
    <source>
        <strain evidence="4 5">P7</strain>
    </source>
</reference>
<keyword evidence="2" id="KW-0418">Kinase</keyword>
<dbReference type="STRING" id="536227.Ccar_04290"/>
<evidence type="ECO:0000313" key="5">
    <source>
        <dbReference type="Proteomes" id="UP000004198"/>
    </source>
</evidence>
<accession>C6PW36</accession>
<proteinExistence type="predicted"/>
<dbReference type="InterPro" id="IPR029056">
    <property type="entry name" value="Ribokinase-like"/>
</dbReference>
<dbReference type="InterPro" id="IPR002139">
    <property type="entry name" value="Ribo/fructo_kinase"/>
</dbReference>
<gene>
    <name evidence="4" type="ORF">CcarbDRAFT_3003</name>
</gene>
<dbReference type="SUPFAM" id="SSF53613">
    <property type="entry name" value="Ribokinase-like"/>
    <property type="match status" value="1"/>
</dbReference>
<sequence length="323" mass="35628">MSNVGGFMKADKEKKVLVMGGLIVDKYIVTDKYPLKGEDVLITDSFNRVGGCTINVASTLNNLGVDAYPVSTIGGDENGNIIEKYLLEANINKNCVIVEKDKNTGYCLVILDGTSERTFMTYKGCEEEFSCNLINRDLLKEIKFVYLTGYYLLGSFAAEILSFIKDIKELGASIMFDPGPLVDEIQSEILQLALDLCDIFIPNVNEIEKVKIKLNITQEFGELAEKNKIQYVIIKNGSKGVTAYKGNKKYERLAYSVKAIDTTGAGDSFAAGCIYGFLNEMEFEEILNVGSACGALNTTFIGPNGKYGIENIERLMKEENDNA</sequence>
<dbReference type="Proteomes" id="UP000004198">
    <property type="component" value="Unassembled WGS sequence"/>
</dbReference>
<evidence type="ECO:0000256" key="2">
    <source>
        <dbReference type="ARBA" id="ARBA00022777"/>
    </source>
</evidence>
<dbReference type="GO" id="GO:0006796">
    <property type="term" value="P:phosphate-containing compound metabolic process"/>
    <property type="evidence" value="ECO:0007669"/>
    <property type="project" value="UniProtKB-ARBA"/>
</dbReference>
<evidence type="ECO:0000256" key="1">
    <source>
        <dbReference type="ARBA" id="ARBA00022679"/>
    </source>
</evidence>
<evidence type="ECO:0000259" key="3">
    <source>
        <dbReference type="Pfam" id="PF00294"/>
    </source>
</evidence>